<accession>A0A7W9BGS2</accession>
<protein>
    <submittedName>
        <fullName evidence="1">Uncharacterized protein</fullName>
    </submittedName>
</protein>
<dbReference type="Proteomes" id="UP000546200">
    <property type="component" value="Unassembled WGS sequence"/>
</dbReference>
<dbReference type="RefSeq" id="WP_184060613.1">
    <property type="nucleotide sequence ID" value="NZ_JACIJK010000017.1"/>
</dbReference>
<sequence>MTDPAESGVPYPSEMAGPIDEWSEQVFAALHNWPIARTGEWTRWEPGYLLLTISHVDGSEVEPIVLYSADQELTVAFGYWETHNPAPYGLPDANAAVIADHAKLLVAQWLDGTIRTAVLTDATGKWCGTTTITLAELAPQLESAARWVRDFHPVQVEVRTPFKREWKTFPVAPEWLKPLALSPDRLPG</sequence>
<keyword evidence="2" id="KW-1185">Reference proteome</keyword>
<reference evidence="1 2" key="1">
    <citation type="submission" date="2020-08" db="EMBL/GenBank/DDBJ databases">
        <title>Genomic Encyclopedia of Type Strains, Phase IV (KMG-IV): sequencing the most valuable type-strain genomes for metagenomic binning, comparative biology and taxonomic classification.</title>
        <authorList>
            <person name="Goeker M."/>
        </authorList>
    </citation>
    <scope>NUCLEOTIDE SEQUENCE [LARGE SCALE GENOMIC DNA]</scope>
    <source>
        <strain evidence="1 2">DSM 100044</strain>
    </source>
</reference>
<evidence type="ECO:0000313" key="1">
    <source>
        <dbReference type="EMBL" id="MBB5716926.1"/>
    </source>
</evidence>
<evidence type="ECO:0000313" key="2">
    <source>
        <dbReference type="Proteomes" id="UP000546200"/>
    </source>
</evidence>
<comment type="caution">
    <text evidence="1">The sequence shown here is derived from an EMBL/GenBank/DDBJ whole genome shotgun (WGS) entry which is preliminary data.</text>
</comment>
<proteinExistence type="predicted"/>
<dbReference type="AlphaFoldDB" id="A0A7W9BGS2"/>
<gene>
    <name evidence="1" type="ORF">FHS94_003798</name>
</gene>
<organism evidence="1 2">
    <name type="scientific">Sphingomonas aerophila</name>
    <dbReference type="NCBI Taxonomy" id="1344948"/>
    <lineage>
        <taxon>Bacteria</taxon>
        <taxon>Pseudomonadati</taxon>
        <taxon>Pseudomonadota</taxon>
        <taxon>Alphaproteobacteria</taxon>
        <taxon>Sphingomonadales</taxon>
        <taxon>Sphingomonadaceae</taxon>
        <taxon>Sphingomonas</taxon>
    </lineage>
</organism>
<dbReference type="EMBL" id="JACIJK010000017">
    <property type="protein sequence ID" value="MBB5716926.1"/>
    <property type="molecule type" value="Genomic_DNA"/>
</dbReference>
<name>A0A7W9BGS2_9SPHN</name>